<accession>A0A7C3UQ41</accession>
<dbReference type="AlphaFoldDB" id="A0A7C3UQ41"/>
<reference evidence="1" key="1">
    <citation type="journal article" date="2020" name="mSystems">
        <title>Genome- and Community-Level Interaction Insights into Carbon Utilization and Element Cycling Functions of Hydrothermarchaeota in Hydrothermal Sediment.</title>
        <authorList>
            <person name="Zhou Z."/>
            <person name="Liu Y."/>
            <person name="Xu W."/>
            <person name="Pan J."/>
            <person name="Luo Z.H."/>
            <person name="Li M."/>
        </authorList>
    </citation>
    <scope>NUCLEOTIDE SEQUENCE [LARGE SCALE GENOMIC DNA]</scope>
    <source>
        <strain evidence="1">SpSt-906</strain>
    </source>
</reference>
<comment type="caution">
    <text evidence="1">The sequence shown here is derived from an EMBL/GenBank/DDBJ whole genome shotgun (WGS) entry which is preliminary data.</text>
</comment>
<sequence length="142" mass="17384">MFDYEKEDRLNLFPPGKLREEIMKGPYRIEWLDHYLEEKLPGVFMCSNDGERVLEIGWSDRDVKEEIRKTCISIRGLDNKYAYFWFECTERAKDAFYLYCRLWHRYKEGKENTSHPEPPPDYPDLECPFPECEWNEKRRKEI</sequence>
<name>A0A7C3UQ41_UNCW3</name>
<evidence type="ECO:0000313" key="1">
    <source>
        <dbReference type="EMBL" id="HGE98730.1"/>
    </source>
</evidence>
<organism evidence="1">
    <name type="scientific">candidate division WOR-3 bacterium</name>
    <dbReference type="NCBI Taxonomy" id="2052148"/>
    <lineage>
        <taxon>Bacteria</taxon>
        <taxon>Bacteria division WOR-3</taxon>
    </lineage>
</organism>
<proteinExistence type="predicted"/>
<gene>
    <name evidence="1" type="ORF">ENX07_01465</name>
</gene>
<protein>
    <submittedName>
        <fullName evidence="1">Uncharacterized protein</fullName>
    </submittedName>
</protein>
<dbReference type="EMBL" id="DTMQ01000010">
    <property type="protein sequence ID" value="HGE98730.1"/>
    <property type="molecule type" value="Genomic_DNA"/>
</dbReference>